<dbReference type="InterPro" id="IPR052523">
    <property type="entry name" value="Trichothecene_AcTrans"/>
</dbReference>
<evidence type="ECO:0000259" key="1">
    <source>
        <dbReference type="PROSITE" id="PS51186"/>
    </source>
</evidence>
<dbReference type="PROSITE" id="PS51186">
    <property type="entry name" value="GNAT"/>
    <property type="match status" value="1"/>
</dbReference>
<gene>
    <name evidence="2" type="ORF">JK358_21890</name>
</gene>
<organism evidence="2 3">
    <name type="scientific">Nocardia acididurans</name>
    <dbReference type="NCBI Taxonomy" id="2802282"/>
    <lineage>
        <taxon>Bacteria</taxon>
        <taxon>Bacillati</taxon>
        <taxon>Actinomycetota</taxon>
        <taxon>Actinomycetes</taxon>
        <taxon>Mycobacteriales</taxon>
        <taxon>Nocardiaceae</taxon>
        <taxon>Nocardia</taxon>
    </lineage>
</organism>
<comment type="caution">
    <text evidence="2">The sequence shown here is derived from an EMBL/GenBank/DDBJ whole genome shotgun (WGS) entry which is preliminary data.</text>
</comment>
<dbReference type="SUPFAM" id="SSF55729">
    <property type="entry name" value="Acyl-CoA N-acyltransferases (Nat)"/>
    <property type="match status" value="1"/>
</dbReference>
<evidence type="ECO:0000313" key="3">
    <source>
        <dbReference type="Proteomes" id="UP000602198"/>
    </source>
</evidence>
<proteinExistence type="predicted"/>
<feature type="domain" description="N-acetyltransferase" evidence="1">
    <location>
        <begin position="3"/>
        <end position="202"/>
    </location>
</feature>
<protein>
    <submittedName>
        <fullName evidence="2">GNAT family N-acetyltransferase</fullName>
    </submittedName>
</protein>
<dbReference type="EMBL" id="JAERRJ010000008">
    <property type="protein sequence ID" value="MBL1077054.1"/>
    <property type="molecule type" value="Genomic_DNA"/>
</dbReference>
<accession>A0ABS1M910</accession>
<evidence type="ECO:0000313" key="2">
    <source>
        <dbReference type="EMBL" id="MBL1077054.1"/>
    </source>
</evidence>
<dbReference type="RefSeq" id="WP_201949668.1">
    <property type="nucleotide sequence ID" value="NZ_JAERRJ010000008.1"/>
</dbReference>
<dbReference type="PANTHER" id="PTHR42791">
    <property type="entry name" value="GNAT FAMILY ACETYLTRANSFERASE"/>
    <property type="match status" value="1"/>
</dbReference>
<sequence>MDLTVRPAQAADIPELGRVLGLAFQDDPIATWLLPDDATRARRNGYMFATLTRHQFLRHGGVEVAVDDAGAMVGAAVWASPGTWHTSQLTTLRCMPALVRAFRGNVMNAAKMSERMAEHHPREPHWYLAFIGTLPSARGKGYGQALLNSRLDRCDAEGVPAYLESSKPDNVPYYERFGFDKSGELDVTEGGPPLWPMWRTPR</sequence>
<dbReference type="InterPro" id="IPR000182">
    <property type="entry name" value="GNAT_dom"/>
</dbReference>
<dbReference type="CDD" id="cd04301">
    <property type="entry name" value="NAT_SF"/>
    <property type="match status" value="1"/>
</dbReference>
<dbReference type="PANTHER" id="PTHR42791:SF1">
    <property type="entry name" value="N-ACETYLTRANSFERASE DOMAIN-CONTAINING PROTEIN"/>
    <property type="match status" value="1"/>
</dbReference>
<dbReference type="Proteomes" id="UP000602198">
    <property type="component" value="Unassembled WGS sequence"/>
</dbReference>
<reference evidence="2 3" key="1">
    <citation type="submission" date="2021-01" db="EMBL/GenBank/DDBJ databases">
        <title>WGS of actinomycetes isolated from Thailand.</title>
        <authorList>
            <person name="Thawai C."/>
        </authorList>
    </citation>
    <scope>NUCLEOTIDE SEQUENCE [LARGE SCALE GENOMIC DNA]</scope>
    <source>
        <strain evidence="2 3">LPG 2</strain>
    </source>
</reference>
<dbReference type="InterPro" id="IPR016181">
    <property type="entry name" value="Acyl_CoA_acyltransferase"/>
</dbReference>
<name>A0ABS1M910_9NOCA</name>
<dbReference type="Gene3D" id="3.40.630.30">
    <property type="match status" value="1"/>
</dbReference>
<dbReference type="Pfam" id="PF00583">
    <property type="entry name" value="Acetyltransf_1"/>
    <property type="match status" value="1"/>
</dbReference>
<keyword evidence="3" id="KW-1185">Reference proteome</keyword>